<feature type="compositionally biased region" description="Polar residues" evidence="1">
    <location>
        <begin position="217"/>
        <end position="231"/>
    </location>
</feature>
<feature type="compositionally biased region" description="Polar residues" evidence="1">
    <location>
        <begin position="173"/>
        <end position="202"/>
    </location>
</feature>
<accession>A0AAV4JUS5</accession>
<feature type="compositionally biased region" description="Polar residues" evidence="1">
    <location>
        <begin position="41"/>
        <end position="51"/>
    </location>
</feature>
<feature type="region of interest" description="Disordered" evidence="1">
    <location>
        <begin position="37"/>
        <end position="157"/>
    </location>
</feature>
<keyword evidence="3" id="KW-1185">Reference proteome</keyword>
<evidence type="ECO:0000256" key="1">
    <source>
        <dbReference type="SAM" id="MobiDB-lite"/>
    </source>
</evidence>
<evidence type="ECO:0000313" key="3">
    <source>
        <dbReference type="Proteomes" id="UP000762676"/>
    </source>
</evidence>
<name>A0AAV4JUS5_9GAST</name>
<feature type="compositionally biased region" description="Basic and acidic residues" evidence="1">
    <location>
        <begin position="203"/>
        <end position="215"/>
    </location>
</feature>
<sequence length="317" mass="34986">MFYFFRSFSRRAEVSVASLVCFVQLVYQTQVDNNPPLAPAATSQSKQSVSQERLEQFPSDTSSGCDSTDKVPSQAQQKPSVTHQTKEFSTASIPPLDGETHSSATKLQTFPMLNGDESRLNGGEAKDIGDSAPNHSLCDNSSWSENTTAEEQSDTEKSYVTVIPKADIAKLSNSGNQCVTSKNQTSPSIRTKNSAIKTLNNHNPDKTESEIRVRPGESSNLFSRQGNSDACRNQAEPREATLIREAAQESKTEESDTTKRAETVCFECFKKVTFENLAAVKQAEKTVEDLTNPNNKLVHRSDFEPTDVTVHLEDLFF</sequence>
<dbReference type="EMBL" id="BMAT01007024">
    <property type="protein sequence ID" value="GFS24306.1"/>
    <property type="molecule type" value="Genomic_DNA"/>
</dbReference>
<feature type="compositionally biased region" description="Polar residues" evidence="1">
    <location>
        <begin position="58"/>
        <end position="92"/>
    </location>
</feature>
<dbReference type="AlphaFoldDB" id="A0AAV4JUS5"/>
<dbReference type="Proteomes" id="UP000762676">
    <property type="component" value="Unassembled WGS sequence"/>
</dbReference>
<gene>
    <name evidence="2" type="ORF">ElyMa_003411800</name>
</gene>
<comment type="caution">
    <text evidence="2">The sequence shown here is derived from an EMBL/GenBank/DDBJ whole genome shotgun (WGS) entry which is preliminary data.</text>
</comment>
<feature type="region of interest" description="Disordered" evidence="1">
    <location>
        <begin position="173"/>
        <end position="236"/>
    </location>
</feature>
<proteinExistence type="predicted"/>
<reference evidence="2 3" key="1">
    <citation type="journal article" date="2021" name="Elife">
        <title>Chloroplast acquisition without the gene transfer in kleptoplastic sea slugs, Plakobranchus ocellatus.</title>
        <authorList>
            <person name="Maeda T."/>
            <person name="Takahashi S."/>
            <person name="Yoshida T."/>
            <person name="Shimamura S."/>
            <person name="Takaki Y."/>
            <person name="Nagai Y."/>
            <person name="Toyoda A."/>
            <person name="Suzuki Y."/>
            <person name="Arimoto A."/>
            <person name="Ishii H."/>
            <person name="Satoh N."/>
            <person name="Nishiyama T."/>
            <person name="Hasebe M."/>
            <person name="Maruyama T."/>
            <person name="Minagawa J."/>
            <person name="Obokata J."/>
            <person name="Shigenobu S."/>
        </authorList>
    </citation>
    <scope>NUCLEOTIDE SEQUENCE [LARGE SCALE GENOMIC DNA]</scope>
</reference>
<protein>
    <submittedName>
        <fullName evidence="2">Uncharacterized protein</fullName>
    </submittedName>
</protein>
<feature type="compositionally biased region" description="Basic and acidic residues" evidence="1">
    <location>
        <begin position="116"/>
        <end position="129"/>
    </location>
</feature>
<evidence type="ECO:0000313" key="2">
    <source>
        <dbReference type="EMBL" id="GFS24306.1"/>
    </source>
</evidence>
<feature type="compositionally biased region" description="Polar residues" evidence="1">
    <location>
        <begin position="133"/>
        <end position="150"/>
    </location>
</feature>
<organism evidence="2 3">
    <name type="scientific">Elysia marginata</name>
    <dbReference type="NCBI Taxonomy" id="1093978"/>
    <lineage>
        <taxon>Eukaryota</taxon>
        <taxon>Metazoa</taxon>
        <taxon>Spiralia</taxon>
        <taxon>Lophotrochozoa</taxon>
        <taxon>Mollusca</taxon>
        <taxon>Gastropoda</taxon>
        <taxon>Heterobranchia</taxon>
        <taxon>Euthyneura</taxon>
        <taxon>Panpulmonata</taxon>
        <taxon>Sacoglossa</taxon>
        <taxon>Placobranchoidea</taxon>
        <taxon>Plakobranchidae</taxon>
        <taxon>Elysia</taxon>
    </lineage>
</organism>